<evidence type="ECO:0000313" key="2">
    <source>
        <dbReference type="EMBL" id="KAJ3182777.1"/>
    </source>
</evidence>
<dbReference type="Pfam" id="PF14712">
    <property type="entry name" value="Snapin_Pallidin"/>
    <property type="match status" value="1"/>
</dbReference>
<gene>
    <name evidence="2" type="ORF">HDU87_008116</name>
</gene>
<name>A0AAD5TRH3_9FUNG</name>
<evidence type="ECO:0000313" key="3">
    <source>
        <dbReference type="Proteomes" id="UP001212152"/>
    </source>
</evidence>
<keyword evidence="3" id="KW-1185">Reference proteome</keyword>
<reference evidence="2" key="1">
    <citation type="submission" date="2020-05" db="EMBL/GenBank/DDBJ databases">
        <title>Phylogenomic resolution of chytrid fungi.</title>
        <authorList>
            <person name="Stajich J.E."/>
            <person name="Amses K."/>
            <person name="Simmons R."/>
            <person name="Seto K."/>
            <person name="Myers J."/>
            <person name="Bonds A."/>
            <person name="Quandt C.A."/>
            <person name="Barry K."/>
            <person name="Liu P."/>
            <person name="Grigoriev I."/>
            <person name="Longcore J.E."/>
            <person name="James T.Y."/>
        </authorList>
    </citation>
    <scope>NUCLEOTIDE SEQUENCE</scope>
    <source>
        <strain evidence="2">JEL0379</strain>
    </source>
</reference>
<proteinExistence type="predicted"/>
<accession>A0AAD5TRH3</accession>
<sequence>MAAPGSVALLAPHILPLLHQLDIQTLTLRHAHRDLYEQIEHLTAELQLLLSNTPTQDTIALATAQNRLAVLKKRLARLDGSMKTVKDRIGRIEGVLGA</sequence>
<evidence type="ECO:0008006" key="4">
    <source>
        <dbReference type="Google" id="ProtNLM"/>
    </source>
</evidence>
<dbReference type="Proteomes" id="UP001212152">
    <property type="component" value="Unassembled WGS sequence"/>
</dbReference>
<evidence type="ECO:0000256" key="1">
    <source>
        <dbReference type="SAM" id="Coils"/>
    </source>
</evidence>
<dbReference type="EMBL" id="JADGJQ010000008">
    <property type="protein sequence ID" value="KAJ3182777.1"/>
    <property type="molecule type" value="Genomic_DNA"/>
</dbReference>
<organism evidence="2 3">
    <name type="scientific">Geranomyces variabilis</name>
    <dbReference type="NCBI Taxonomy" id="109894"/>
    <lineage>
        <taxon>Eukaryota</taxon>
        <taxon>Fungi</taxon>
        <taxon>Fungi incertae sedis</taxon>
        <taxon>Chytridiomycota</taxon>
        <taxon>Chytridiomycota incertae sedis</taxon>
        <taxon>Chytridiomycetes</taxon>
        <taxon>Spizellomycetales</taxon>
        <taxon>Powellomycetaceae</taxon>
        <taxon>Geranomyces</taxon>
    </lineage>
</organism>
<comment type="caution">
    <text evidence="2">The sequence shown here is derived from an EMBL/GenBank/DDBJ whole genome shotgun (WGS) entry which is preliminary data.</text>
</comment>
<dbReference type="InterPro" id="IPR028119">
    <property type="entry name" value="Snapin/Pallidin/Snn1"/>
</dbReference>
<protein>
    <recommendedName>
        <fullName evidence="4">Biogenesis of lysosome-related organelles complex 1 subunit 7</fullName>
    </recommendedName>
</protein>
<dbReference type="AlphaFoldDB" id="A0AAD5TRH3"/>
<feature type="coiled-coil region" evidence="1">
    <location>
        <begin position="32"/>
        <end position="81"/>
    </location>
</feature>
<keyword evidence="1" id="KW-0175">Coiled coil</keyword>